<organism evidence="4 5">
    <name type="scientific">Caenorhabditis japonica</name>
    <dbReference type="NCBI Taxonomy" id="281687"/>
    <lineage>
        <taxon>Eukaryota</taxon>
        <taxon>Metazoa</taxon>
        <taxon>Ecdysozoa</taxon>
        <taxon>Nematoda</taxon>
        <taxon>Chromadorea</taxon>
        <taxon>Rhabditida</taxon>
        <taxon>Rhabditina</taxon>
        <taxon>Rhabditomorpha</taxon>
        <taxon>Rhabditoidea</taxon>
        <taxon>Rhabditidae</taxon>
        <taxon>Peloderinae</taxon>
        <taxon>Caenorhabditis</taxon>
    </lineage>
</organism>
<dbReference type="Pfam" id="PF00589">
    <property type="entry name" value="Phage_integrase"/>
    <property type="match status" value="1"/>
</dbReference>
<evidence type="ECO:0000256" key="1">
    <source>
        <dbReference type="ARBA" id="ARBA00023172"/>
    </source>
</evidence>
<dbReference type="GO" id="GO:0006310">
    <property type="term" value="P:DNA recombination"/>
    <property type="evidence" value="ECO:0007669"/>
    <property type="project" value="UniProtKB-KW"/>
</dbReference>
<dbReference type="AlphaFoldDB" id="A0A8R1DJN3"/>
<dbReference type="GO" id="GO:0015074">
    <property type="term" value="P:DNA integration"/>
    <property type="evidence" value="ECO:0007669"/>
    <property type="project" value="InterPro"/>
</dbReference>
<dbReference type="Proteomes" id="UP000005237">
    <property type="component" value="Unassembled WGS sequence"/>
</dbReference>
<evidence type="ECO:0000313" key="5">
    <source>
        <dbReference type="Proteomes" id="UP000005237"/>
    </source>
</evidence>
<protein>
    <submittedName>
        <fullName evidence="4">Tyr recombinase domain-containing protein</fullName>
    </submittedName>
</protein>
<evidence type="ECO:0000259" key="3">
    <source>
        <dbReference type="PROSITE" id="PS51898"/>
    </source>
</evidence>
<keyword evidence="5" id="KW-1185">Reference proteome</keyword>
<feature type="compositionally biased region" description="Polar residues" evidence="2">
    <location>
        <begin position="305"/>
        <end position="316"/>
    </location>
</feature>
<reference evidence="5" key="1">
    <citation type="submission" date="2010-08" db="EMBL/GenBank/DDBJ databases">
        <authorList>
            <consortium name="Caenorhabditis japonica Sequencing Consortium"/>
            <person name="Wilson R.K."/>
        </authorList>
    </citation>
    <scope>NUCLEOTIDE SEQUENCE [LARGE SCALE GENOMIC DNA]</scope>
    <source>
        <strain evidence="5">DF5081</strain>
    </source>
</reference>
<proteinExistence type="predicted"/>
<accession>A0A8R1DJN3</accession>
<dbReference type="Gene3D" id="1.10.443.10">
    <property type="entry name" value="Intergrase catalytic core"/>
    <property type="match status" value="1"/>
</dbReference>
<reference evidence="4" key="2">
    <citation type="submission" date="2022-06" db="UniProtKB">
        <authorList>
            <consortium name="EnsemblMetazoa"/>
        </authorList>
    </citation>
    <scope>IDENTIFICATION</scope>
    <source>
        <strain evidence="4">DF5081</strain>
    </source>
</reference>
<feature type="domain" description="Tyr recombinase" evidence="3">
    <location>
        <begin position="106"/>
        <end position="296"/>
    </location>
</feature>
<keyword evidence="1" id="KW-0233">DNA recombination</keyword>
<evidence type="ECO:0000256" key="2">
    <source>
        <dbReference type="SAM" id="MobiDB-lite"/>
    </source>
</evidence>
<dbReference type="PANTHER" id="PTHR33435:SF3">
    <property type="entry name" value="PROTEIN CBG21870"/>
    <property type="match status" value="1"/>
</dbReference>
<feature type="region of interest" description="Disordered" evidence="2">
    <location>
        <begin position="287"/>
        <end position="316"/>
    </location>
</feature>
<dbReference type="CDD" id="cd00397">
    <property type="entry name" value="DNA_BRE_C"/>
    <property type="match status" value="1"/>
</dbReference>
<dbReference type="InterPro" id="IPR011010">
    <property type="entry name" value="DNA_brk_join_enz"/>
</dbReference>
<dbReference type="GO" id="GO:0003677">
    <property type="term" value="F:DNA binding"/>
    <property type="evidence" value="ECO:0007669"/>
    <property type="project" value="InterPro"/>
</dbReference>
<dbReference type="SUPFAM" id="SSF56349">
    <property type="entry name" value="DNA breaking-rejoining enzymes"/>
    <property type="match status" value="1"/>
</dbReference>
<dbReference type="EnsemblMetazoa" id="CJA04679.1">
    <property type="protein sequence ID" value="CJA04679.1"/>
    <property type="gene ID" value="WBGene00123882"/>
</dbReference>
<dbReference type="InterPro" id="IPR013762">
    <property type="entry name" value="Integrase-like_cat_sf"/>
</dbReference>
<dbReference type="InterPro" id="IPR002104">
    <property type="entry name" value="Integrase_catalytic"/>
</dbReference>
<dbReference type="PROSITE" id="PS51898">
    <property type="entry name" value="TYR_RECOMBINASE"/>
    <property type="match status" value="1"/>
</dbReference>
<name>A0A8R1DJN3_CAEJA</name>
<dbReference type="PANTHER" id="PTHR33435">
    <property type="entry name" value="PROTEIN CBG21870-RELATED"/>
    <property type="match status" value="1"/>
</dbReference>
<evidence type="ECO:0000313" key="4">
    <source>
        <dbReference type="EnsemblMetazoa" id="CJA04679.1"/>
    </source>
</evidence>
<sequence>MKTSDTEDKKLIDSLALVPYNSKAMSTTKAYKLANEKRVEWALTKKLTSPEESLLLYMAEKAKTVGSSALATISAAYQAANETCSSICQAFVTDLIKATRRKETEKKKEVVEVEIQDIEKIVKLALDSNEPSLDRDALIAVLSFKAMLRASEAANLEWSDVRMEQNMIEVKIKRAKNDQMALGRLSFFEYEAGSDEDILMCRWRLRKRGNCQHVFSTLHGAEPLSAASISSLASKMLSKIGKFGATHHCFRRSGANYLQSQGFSFEEIQKRGRWRSQAGLQRYLKDSPRAQGCLPKPMLEPYEQLPTSSTTQALPS</sequence>